<dbReference type="InterPro" id="IPR009061">
    <property type="entry name" value="DNA-bd_dom_put_sf"/>
</dbReference>
<dbReference type="RefSeq" id="WP_193812403.1">
    <property type="nucleotide sequence ID" value="NZ_CP040442.1"/>
</dbReference>
<accession>A0A7M2Y4Z5</accession>
<sequence length="85" mass="10109">MNERNKKENRPSFRKKPEQTPTGRQAGEKKFYDNADMMQLFNVTSRTLQRWRDDKLVPFKKLGGKIYYLAHKVDDLMEAEDENAD</sequence>
<evidence type="ECO:0000313" key="3">
    <source>
        <dbReference type="EMBL" id="QOW09190.1"/>
    </source>
</evidence>
<feature type="compositionally biased region" description="Basic and acidic residues" evidence="1">
    <location>
        <begin position="1"/>
        <end position="18"/>
    </location>
</feature>
<evidence type="ECO:0000313" key="4">
    <source>
        <dbReference type="Proteomes" id="UP000594195"/>
    </source>
</evidence>
<dbReference type="AlphaFoldDB" id="A0A7M2Y4Z5"/>
<evidence type="ECO:0000256" key="1">
    <source>
        <dbReference type="SAM" id="MobiDB-lite"/>
    </source>
</evidence>
<dbReference type="SUPFAM" id="SSF46955">
    <property type="entry name" value="Putative DNA-binding domain"/>
    <property type="match status" value="1"/>
</dbReference>
<keyword evidence="4" id="KW-1185">Reference proteome</keyword>
<protein>
    <submittedName>
        <fullName evidence="3">Helix-turn-helix domain-containing protein</fullName>
    </submittedName>
</protein>
<reference evidence="3 4" key="1">
    <citation type="submission" date="2019-05" db="EMBL/GenBank/DDBJ databases">
        <title>Chryseobacterium sp. isolated from King George Island, maritime Antarctica.</title>
        <authorList>
            <person name="Peng X."/>
        </authorList>
    </citation>
    <scope>NUCLEOTIDE SEQUENCE [LARGE SCALE GENOMIC DNA]</scope>
    <source>
        <strain evidence="3 4">7-3A</strain>
    </source>
</reference>
<dbReference type="PANTHER" id="PTHR34585:SF22">
    <property type="entry name" value="HELIX-TURN-HELIX DOMAIN-CONTAINING PROTEIN"/>
    <property type="match status" value="1"/>
</dbReference>
<feature type="region of interest" description="Disordered" evidence="1">
    <location>
        <begin position="1"/>
        <end position="31"/>
    </location>
</feature>
<dbReference type="Pfam" id="PF12728">
    <property type="entry name" value="HTH_17"/>
    <property type="match status" value="1"/>
</dbReference>
<organism evidence="3 4">
    <name type="scientific">Kaistella flava</name>
    <name type="common">ex Peng et al. 2021</name>
    <dbReference type="NCBI Taxonomy" id="2038776"/>
    <lineage>
        <taxon>Bacteria</taxon>
        <taxon>Pseudomonadati</taxon>
        <taxon>Bacteroidota</taxon>
        <taxon>Flavobacteriia</taxon>
        <taxon>Flavobacteriales</taxon>
        <taxon>Weeksellaceae</taxon>
        <taxon>Chryseobacterium group</taxon>
        <taxon>Kaistella</taxon>
    </lineage>
</organism>
<feature type="domain" description="Helix-turn-helix" evidence="2">
    <location>
        <begin position="32"/>
        <end position="79"/>
    </location>
</feature>
<dbReference type="KEGG" id="kfa:Q73A0000_01875"/>
<dbReference type="EMBL" id="CP040442">
    <property type="protein sequence ID" value="QOW09190.1"/>
    <property type="molecule type" value="Genomic_DNA"/>
</dbReference>
<name>A0A7M2Y4Z5_9FLAO</name>
<proteinExistence type="predicted"/>
<dbReference type="InterPro" id="IPR041657">
    <property type="entry name" value="HTH_17"/>
</dbReference>
<dbReference type="PANTHER" id="PTHR34585">
    <property type="match status" value="1"/>
</dbReference>
<evidence type="ECO:0000259" key="2">
    <source>
        <dbReference type="Pfam" id="PF12728"/>
    </source>
</evidence>
<gene>
    <name evidence="3" type="ORF">Q73A0000_01875</name>
</gene>
<dbReference type="Proteomes" id="UP000594195">
    <property type="component" value="Chromosome"/>
</dbReference>